<dbReference type="EMBL" id="CM055112">
    <property type="protein sequence ID" value="KAJ7517340.1"/>
    <property type="molecule type" value="Genomic_DNA"/>
</dbReference>
<name>A0ACC2AIR1_DIPCM</name>
<protein>
    <submittedName>
        <fullName evidence="1">Uncharacterized protein</fullName>
    </submittedName>
</protein>
<accession>A0ACC2AIR1</accession>
<dbReference type="Proteomes" id="UP001162992">
    <property type="component" value="Chromosome 21"/>
</dbReference>
<keyword evidence="2" id="KW-1185">Reference proteome</keyword>
<proteinExistence type="predicted"/>
<organism evidence="1 2">
    <name type="scientific">Diphasiastrum complanatum</name>
    <name type="common">Issler's clubmoss</name>
    <name type="synonym">Lycopodium complanatum</name>
    <dbReference type="NCBI Taxonomy" id="34168"/>
    <lineage>
        <taxon>Eukaryota</taxon>
        <taxon>Viridiplantae</taxon>
        <taxon>Streptophyta</taxon>
        <taxon>Embryophyta</taxon>
        <taxon>Tracheophyta</taxon>
        <taxon>Lycopodiopsida</taxon>
        <taxon>Lycopodiales</taxon>
        <taxon>Lycopodiaceae</taxon>
        <taxon>Lycopodioideae</taxon>
        <taxon>Diphasiastrum</taxon>
    </lineage>
</organism>
<reference evidence="2" key="1">
    <citation type="journal article" date="2024" name="Proc. Natl. Acad. Sci. U.S.A.">
        <title>Extraordinary preservation of gene collinearity over three hundred million years revealed in homosporous lycophytes.</title>
        <authorList>
            <person name="Li C."/>
            <person name="Wickell D."/>
            <person name="Kuo L.Y."/>
            <person name="Chen X."/>
            <person name="Nie B."/>
            <person name="Liao X."/>
            <person name="Peng D."/>
            <person name="Ji J."/>
            <person name="Jenkins J."/>
            <person name="Williams M."/>
            <person name="Shu S."/>
            <person name="Plott C."/>
            <person name="Barry K."/>
            <person name="Rajasekar S."/>
            <person name="Grimwood J."/>
            <person name="Han X."/>
            <person name="Sun S."/>
            <person name="Hou Z."/>
            <person name="He W."/>
            <person name="Dai G."/>
            <person name="Sun C."/>
            <person name="Schmutz J."/>
            <person name="Leebens-Mack J.H."/>
            <person name="Li F.W."/>
            <person name="Wang L."/>
        </authorList>
    </citation>
    <scope>NUCLEOTIDE SEQUENCE [LARGE SCALE GENOMIC DNA]</scope>
    <source>
        <strain evidence="2">cv. PW_Plant_1</strain>
    </source>
</reference>
<comment type="caution">
    <text evidence="1">The sequence shown here is derived from an EMBL/GenBank/DDBJ whole genome shotgun (WGS) entry which is preliminary data.</text>
</comment>
<sequence length="1384" mass="148978">MAATSRAEMTGSDGTQYVHSGSNGHRGHNSSTLGSSFFRESHEGRTQTSGGGRGVPAGNGVSSHVELPPLSQVLMLETIPLVEQKFARQAELRRAINAAVGSSTDDPSLGSVQAKSLESLGIEELKRIKASISENSSRARERSRHLAEATVKLDKYFAVLQSRKRSRSDMAVHERPLMSLAAESPMSAPHATKSHLSGTPGHSGPVDSTARLADKTKAVNINKRLRTSVADVRVEGRLSNQSMPRSVSFSDREKDFQRPNGTLSSGMEDKGRPVSSPGDLWEKSKLKGRRSGIKQDSAVSTMQTGSLEGEREHKWSGQHRLGQDSRPRANEGHGLRSGPVHGITSIHKAETTLHMNGLALRPVSKVETDGAVSNSDRTERSLGIDKERTLSKSGAKPSLQEEVHSLSPTAITKGKAARAPRSNSVAPGNFSHLARVASFSDRERPSATLSKVQVLSGQTNRKRQAPSRSSSPPVAQWVGQRPQKIARVARRVNLMPPVGPPPNDDVANGLSDGNVNRDGAVVGPRSHAGIVSGSGVVRRLSVSGIASPKQSKTRSERVNSSLIISESEESEGATDSRLKEKVKKHGDWETKLLPVVQKVDNMVMPAKNLQVEVKEEVGDGVRRQGRSGRTPGAPKPLHVAMPVEEIDTSATAKQLRSTKVGIEKPERMGRAAVKNRTLDRKPLTRPRRPTGNSAGDLSGESDDDRDELINAAQAAVSASALACSSDFWKQMESYFAYLTADDMSFLRNQVDLRSTAKSLCPSSTEATGQPLPFANGDSGIDGGLGKGSSKATVGSQDLHTGGKLNASGNWLEKAFPLSQRLLAALISEAEQVDNCGHLEETSHDNVAQPFGGAFMSSKSVKNMNADFKSKKLDFVFDESHHTENYGDVVKHEPAIANGHMFLIDSLDETDDILVQVKPELLNRVDKHAADNCDGISMHTGSLSREDGDCGNNCSAIHKAGTTSWEVQYEGMNLDDRIRLELQSIGIVVEQVPDLAQKEEEDIGVEMSKLRRKLDDKVCSNKQSIRALEQAIMTRKEAEERDRENLAMMKLVEIAYNKRKGYRGGASSNIGGKSSGPKGARAAAMAFAKRTLTRLQKFEAGQSCFADPTLRGILFSTVSRESEGTEAAHNAIKEEESGTLDVKDITSSRMKLAEGGALTASEGAGMLDLPLSDGKEKLAAEFEHNPPEVPSASRSKGKDVLSMRDITALGNKIFGGTKGKRSERDRDGKSQGEEMIIRNPSDGRARHATGNIKGERKTKTKPRQKTAPLFKAMNGLLGMPAELPRDVSVVSASVQDRVEKNASRKDDVGISTADCALEPSISGAIDLSHLQIPDDLGVADGLGPTQDLGSWFDFEDANLQDGHDELLVGLSVPMDDLADLGMTSF</sequence>
<evidence type="ECO:0000313" key="2">
    <source>
        <dbReference type="Proteomes" id="UP001162992"/>
    </source>
</evidence>
<evidence type="ECO:0000313" key="1">
    <source>
        <dbReference type="EMBL" id="KAJ7517340.1"/>
    </source>
</evidence>
<gene>
    <name evidence="1" type="ORF">O6H91_21G019600</name>
</gene>